<proteinExistence type="predicted"/>
<evidence type="ECO:0000313" key="3">
    <source>
        <dbReference type="EMBL" id="RPD60247.1"/>
    </source>
</evidence>
<dbReference type="OrthoDB" id="2757828at2759"/>
<name>A0A5C2SAE7_9APHY</name>
<evidence type="ECO:0000313" key="4">
    <source>
        <dbReference type="Proteomes" id="UP000313359"/>
    </source>
</evidence>
<feature type="coiled-coil region" evidence="1">
    <location>
        <begin position="141"/>
        <end position="180"/>
    </location>
</feature>
<evidence type="ECO:0000256" key="2">
    <source>
        <dbReference type="SAM" id="MobiDB-lite"/>
    </source>
</evidence>
<dbReference type="EMBL" id="ML122266">
    <property type="protein sequence ID" value="RPD60247.1"/>
    <property type="molecule type" value="Genomic_DNA"/>
</dbReference>
<dbReference type="STRING" id="1328759.A0A5C2SAE7"/>
<protein>
    <submittedName>
        <fullName evidence="3">Uncharacterized protein</fullName>
    </submittedName>
</protein>
<gene>
    <name evidence="3" type="ORF">L227DRAFT_563533</name>
</gene>
<keyword evidence="4" id="KW-1185">Reference proteome</keyword>
<reference evidence="3" key="1">
    <citation type="journal article" date="2018" name="Genome Biol. Evol.">
        <title>Genomics and development of Lentinus tigrinus, a white-rot wood-decaying mushroom with dimorphic fruiting bodies.</title>
        <authorList>
            <person name="Wu B."/>
            <person name="Xu Z."/>
            <person name="Knudson A."/>
            <person name="Carlson A."/>
            <person name="Chen N."/>
            <person name="Kovaka S."/>
            <person name="LaButti K."/>
            <person name="Lipzen A."/>
            <person name="Pennachio C."/>
            <person name="Riley R."/>
            <person name="Schakwitz W."/>
            <person name="Umezawa K."/>
            <person name="Ohm R.A."/>
            <person name="Grigoriev I.V."/>
            <person name="Nagy L.G."/>
            <person name="Gibbons J."/>
            <person name="Hibbett D."/>
        </authorList>
    </citation>
    <scope>NUCLEOTIDE SEQUENCE [LARGE SCALE GENOMIC DNA]</scope>
    <source>
        <strain evidence="3">ALCF2SS1-6</strain>
    </source>
</reference>
<dbReference type="AlphaFoldDB" id="A0A5C2SAE7"/>
<evidence type="ECO:0000256" key="1">
    <source>
        <dbReference type="SAM" id="Coils"/>
    </source>
</evidence>
<sequence>MPRCRRRTVSGDNGRQTRCTKRPPGNKQYCQEHYKEYRRQTDAYKKATREAEELEVPVDGLMARGVSGIKASEEVAMNEEIVRTYADCLERAIRGREDHHKEFFVEADAAHKEYLDMLRRKRENALAFLDIIEARRQTLWIQAAHERKRQQETERRQQELEKARLRRLEEEERLKKVERDRAKPSTKHAGVMARCAAHLAYEEHTRCAVPVPVHQRFCHAHRDEHRAASDKVELAALAAQKAEFKVDETCRRRKSGEASFQDMIADIRSYLDALDEQLQVVEAHQQRFQCKGAVCHESEMAELKSRRDKVKQTLETKISALETVESIGELVVGAIASGVGAYFGIPWGRTIALGAMAAFGMRSTRGGGRST</sequence>
<feature type="region of interest" description="Disordered" evidence="2">
    <location>
        <begin position="1"/>
        <end position="26"/>
    </location>
</feature>
<dbReference type="Proteomes" id="UP000313359">
    <property type="component" value="Unassembled WGS sequence"/>
</dbReference>
<accession>A0A5C2SAE7</accession>
<organism evidence="3 4">
    <name type="scientific">Lentinus tigrinus ALCF2SS1-6</name>
    <dbReference type="NCBI Taxonomy" id="1328759"/>
    <lineage>
        <taxon>Eukaryota</taxon>
        <taxon>Fungi</taxon>
        <taxon>Dikarya</taxon>
        <taxon>Basidiomycota</taxon>
        <taxon>Agaricomycotina</taxon>
        <taxon>Agaricomycetes</taxon>
        <taxon>Polyporales</taxon>
        <taxon>Polyporaceae</taxon>
        <taxon>Lentinus</taxon>
    </lineage>
</organism>
<keyword evidence="1" id="KW-0175">Coiled coil</keyword>